<organism evidence="20 21">
    <name type="scientific">Mangrovibacterium marinum</name>
    <dbReference type="NCBI Taxonomy" id="1639118"/>
    <lineage>
        <taxon>Bacteria</taxon>
        <taxon>Pseudomonadati</taxon>
        <taxon>Bacteroidota</taxon>
        <taxon>Bacteroidia</taxon>
        <taxon>Marinilabiliales</taxon>
        <taxon>Prolixibacteraceae</taxon>
        <taxon>Mangrovibacterium</taxon>
    </lineage>
</organism>
<feature type="transmembrane region" description="Helical" evidence="19">
    <location>
        <begin position="40"/>
        <end position="60"/>
    </location>
</feature>
<dbReference type="GO" id="GO:0008818">
    <property type="term" value="F:cobalamin 5'-phosphate synthase activity"/>
    <property type="evidence" value="ECO:0007669"/>
    <property type="project" value="UniProtKB-UniRule"/>
</dbReference>
<dbReference type="NCBIfam" id="TIGR00317">
    <property type="entry name" value="cobS"/>
    <property type="match status" value="1"/>
</dbReference>
<dbReference type="Proteomes" id="UP000243525">
    <property type="component" value="Unassembled WGS sequence"/>
</dbReference>
<comment type="cofactor">
    <cofactor evidence="1 19">
        <name>Mg(2+)</name>
        <dbReference type="ChEBI" id="CHEBI:18420"/>
    </cofactor>
</comment>
<evidence type="ECO:0000256" key="18">
    <source>
        <dbReference type="ARBA" id="ARBA00049504"/>
    </source>
</evidence>
<dbReference type="HAMAP" id="MF_00719">
    <property type="entry name" value="CobS"/>
    <property type="match status" value="1"/>
</dbReference>
<sequence length="255" mass="28157">MKKQFQLLLTAIMFYTRIPVPASLEYSPERLNRATRYFPFIGWIVGGVGAAVFYGLMQILPLQVSVFLSMLATIFVTGAFHEDGFADFCDGFGGGYTREKILTIMKDSRIGTYGSVGLVGMLGTKFLALQSMPVGVIPLAMVAAHAFSRLMPVLIIFTSWYSRDDETSKSKPIGKKGKRSDLIIAIFFALIPTVFLPWQLMAVALPLALLATLRFKKYSERKIGGYTGDGLGALQQLIELLFYLCLLGVVHFGLL</sequence>
<feature type="transmembrane region" description="Helical" evidence="19">
    <location>
        <begin position="135"/>
        <end position="161"/>
    </location>
</feature>
<proteinExistence type="inferred from homology"/>
<evidence type="ECO:0000256" key="19">
    <source>
        <dbReference type="HAMAP-Rule" id="MF_00719"/>
    </source>
</evidence>
<keyword evidence="11 19" id="KW-0460">Magnesium</keyword>
<dbReference type="RefSeq" id="WP_107823806.1">
    <property type="nucleotide sequence ID" value="NZ_OY782574.1"/>
</dbReference>
<evidence type="ECO:0000256" key="3">
    <source>
        <dbReference type="ARBA" id="ARBA00004663"/>
    </source>
</evidence>
<keyword evidence="9 19" id="KW-0808">Transferase</keyword>
<evidence type="ECO:0000256" key="4">
    <source>
        <dbReference type="ARBA" id="ARBA00010561"/>
    </source>
</evidence>
<reference evidence="20 21" key="1">
    <citation type="submission" date="2018-04" db="EMBL/GenBank/DDBJ databases">
        <title>Genomic Encyclopedia of Archaeal and Bacterial Type Strains, Phase II (KMG-II): from individual species to whole genera.</title>
        <authorList>
            <person name="Goeker M."/>
        </authorList>
    </citation>
    <scope>NUCLEOTIDE SEQUENCE [LARGE SCALE GENOMIC DNA]</scope>
    <source>
        <strain evidence="20 21">DSM 28823</strain>
    </source>
</reference>
<name>A0A2T5BXB7_9BACT</name>
<evidence type="ECO:0000256" key="8">
    <source>
        <dbReference type="ARBA" id="ARBA00022573"/>
    </source>
</evidence>
<comment type="function">
    <text evidence="14 19">Joins adenosylcobinamide-GDP and alpha-ribazole to generate adenosylcobalamin (Ado-cobalamin). Also synthesizes adenosylcobalamin 5'-phosphate from adenosylcobinamide-GDP and alpha-ribazole 5'-phosphate.</text>
</comment>
<comment type="subcellular location">
    <subcellularLocation>
        <location evidence="2 19">Cell membrane</location>
        <topology evidence="2 19">Multi-pass membrane protein</topology>
    </subcellularLocation>
</comment>
<accession>A0A2T5BXB7</accession>
<evidence type="ECO:0000256" key="10">
    <source>
        <dbReference type="ARBA" id="ARBA00022692"/>
    </source>
</evidence>
<evidence type="ECO:0000256" key="2">
    <source>
        <dbReference type="ARBA" id="ARBA00004651"/>
    </source>
</evidence>
<evidence type="ECO:0000256" key="14">
    <source>
        <dbReference type="ARBA" id="ARBA00025228"/>
    </source>
</evidence>
<dbReference type="NCBIfam" id="NF001277">
    <property type="entry name" value="PRK00235.1-3"/>
    <property type="match status" value="1"/>
</dbReference>
<evidence type="ECO:0000313" key="21">
    <source>
        <dbReference type="Proteomes" id="UP000243525"/>
    </source>
</evidence>
<dbReference type="GO" id="GO:0005886">
    <property type="term" value="C:plasma membrane"/>
    <property type="evidence" value="ECO:0007669"/>
    <property type="project" value="UniProtKB-SubCell"/>
</dbReference>
<comment type="catalytic activity">
    <reaction evidence="17 19">
        <text>alpha-ribazole + adenosylcob(III)inamide-GDP = adenosylcob(III)alamin + GMP + H(+)</text>
        <dbReference type="Rhea" id="RHEA:16049"/>
        <dbReference type="ChEBI" id="CHEBI:10329"/>
        <dbReference type="ChEBI" id="CHEBI:15378"/>
        <dbReference type="ChEBI" id="CHEBI:18408"/>
        <dbReference type="ChEBI" id="CHEBI:58115"/>
        <dbReference type="ChEBI" id="CHEBI:60487"/>
        <dbReference type="EC" id="2.7.8.26"/>
    </reaction>
</comment>
<keyword evidence="10 19" id="KW-0812">Transmembrane</keyword>
<dbReference type="OrthoDB" id="9794626at2"/>
<keyword evidence="21" id="KW-1185">Reference proteome</keyword>
<feature type="transmembrane region" description="Helical" evidence="19">
    <location>
        <begin position="233"/>
        <end position="254"/>
    </location>
</feature>
<evidence type="ECO:0000256" key="7">
    <source>
        <dbReference type="ARBA" id="ARBA00022475"/>
    </source>
</evidence>
<evidence type="ECO:0000256" key="15">
    <source>
        <dbReference type="ARBA" id="ARBA00032605"/>
    </source>
</evidence>
<evidence type="ECO:0000256" key="11">
    <source>
        <dbReference type="ARBA" id="ARBA00022842"/>
    </source>
</evidence>
<comment type="caution">
    <text evidence="20">The sequence shown here is derived from an EMBL/GenBank/DDBJ whole genome shotgun (WGS) entry which is preliminary data.</text>
</comment>
<dbReference type="GO" id="GO:0051073">
    <property type="term" value="F:adenosylcobinamide-GDP ribazoletransferase activity"/>
    <property type="evidence" value="ECO:0007669"/>
    <property type="project" value="UniProtKB-UniRule"/>
</dbReference>
<evidence type="ECO:0000256" key="17">
    <source>
        <dbReference type="ARBA" id="ARBA00048623"/>
    </source>
</evidence>
<dbReference type="PANTHER" id="PTHR34148">
    <property type="entry name" value="ADENOSYLCOBINAMIDE-GDP RIBAZOLETRANSFERASE"/>
    <property type="match status" value="1"/>
</dbReference>
<evidence type="ECO:0000256" key="12">
    <source>
        <dbReference type="ARBA" id="ARBA00022989"/>
    </source>
</evidence>
<keyword evidence="8 19" id="KW-0169">Cobalamin biosynthesis</keyword>
<evidence type="ECO:0000256" key="13">
    <source>
        <dbReference type="ARBA" id="ARBA00023136"/>
    </source>
</evidence>
<feature type="transmembrane region" description="Helical" evidence="19">
    <location>
        <begin position="110"/>
        <end position="129"/>
    </location>
</feature>
<dbReference type="GO" id="GO:0009236">
    <property type="term" value="P:cobalamin biosynthetic process"/>
    <property type="evidence" value="ECO:0007669"/>
    <property type="project" value="UniProtKB-UniRule"/>
</dbReference>
<keyword evidence="13 19" id="KW-0472">Membrane</keyword>
<evidence type="ECO:0000256" key="5">
    <source>
        <dbReference type="ARBA" id="ARBA00013200"/>
    </source>
</evidence>
<dbReference type="Pfam" id="PF02654">
    <property type="entry name" value="CobS"/>
    <property type="match status" value="1"/>
</dbReference>
<comment type="pathway">
    <text evidence="3 19">Cofactor biosynthesis; adenosylcobalamin biosynthesis; adenosylcobalamin from cob(II)yrinate a,c-diamide: step 7/7.</text>
</comment>
<evidence type="ECO:0000256" key="6">
    <source>
        <dbReference type="ARBA" id="ARBA00015850"/>
    </source>
</evidence>
<dbReference type="EMBL" id="QAAD01000029">
    <property type="protein sequence ID" value="PTN04800.1"/>
    <property type="molecule type" value="Genomic_DNA"/>
</dbReference>
<dbReference type="PANTHER" id="PTHR34148:SF1">
    <property type="entry name" value="ADENOSYLCOBINAMIDE-GDP RIBAZOLETRANSFERASE"/>
    <property type="match status" value="1"/>
</dbReference>
<dbReference type="EC" id="2.7.8.26" evidence="5 19"/>
<keyword evidence="12 19" id="KW-1133">Transmembrane helix</keyword>
<evidence type="ECO:0000256" key="1">
    <source>
        <dbReference type="ARBA" id="ARBA00001946"/>
    </source>
</evidence>
<feature type="transmembrane region" description="Helical" evidence="19">
    <location>
        <begin position="182"/>
        <end position="213"/>
    </location>
</feature>
<dbReference type="AlphaFoldDB" id="A0A2T5BXB7"/>
<dbReference type="UniPathway" id="UPA00148">
    <property type="reaction ID" value="UER00238"/>
</dbReference>
<protein>
    <recommendedName>
        <fullName evidence="6 19">Adenosylcobinamide-GDP ribazoletransferase</fullName>
        <ecNumber evidence="5 19">2.7.8.26</ecNumber>
    </recommendedName>
    <alternativeName>
        <fullName evidence="16 19">Cobalamin synthase</fullName>
    </alternativeName>
    <alternativeName>
        <fullName evidence="15 19">Cobalamin-5'-phosphate synthase</fullName>
    </alternativeName>
</protein>
<evidence type="ECO:0000256" key="16">
    <source>
        <dbReference type="ARBA" id="ARBA00032853"/>
    </source>
</evidence>
<evidence type="ECO:0000313" key="20">
    <source>
        <dbReference type="EMBL" id="PTN04800.1"/>
    </source>
</evidence>
<dbReference type="InterPro" id="IPR003805">
    <property type="entry name" value="CobS"/>
</dbReference>
<keyword evidence="7 19" id="KW-1003">Cell membrane</keyword>
<evidence type="ECO:0000256" key="9">
    <source>
        <dbReference type="ARBA" id="ARBA00022679"/>
    </source>
</evidence>
<comment type="similarity">
    <text evidence="4 19">Belongs to the CobS family.</text>
</comment>
<gene>
    <name evidence="19" type="primary">cobS</name>
    <name evidence="20" type="ORF">C8N47_12920</name>
</gene>
<comment type="catalytic activity">
    <reaction evidence="18 19">
        <text>alpha-ribazole 5'-phosphate + adenosylcob(III)inamide-GDP = adenosylcob(III)alamin 5'-phosphate + GMP + H(+)</text>
        <dbReference type="Rhea" id="RHEA:23560"/>
        <dbReference type="ChEBI" id="CHEBI:15378"/>
        <dbReference type="ChEBI" id="CHEBI:57918"/>
        <dbReference type="ChEBI" id="CHEBI:58115"/>
        <dbReference type="ChEBI" id="CHEBI:60487"/>
        <dbReference type="ChEBI" id="CHEBI:60493"/>
        <dbReference type="EC" id="2.7.8.26"/>
    </reaction>
</comment>